<evidence type="ECO:0000259" key="1">
    <source>
        <dbReference type="Pfam" id="PF09346"/>
    </source>
</evidence>
<name>A0A6J7KK97_9ZZZZ</name>
<evidence type="ECO:0000313" key="2">
    <source>
        <dbReference type="EMBL" id="CAB4955855.1"/>
    </source>
</evidence>
<dbReference type="Gene3D" id="3.40.1580.10">
    <property type="entry name" value="SMI1/KNR4-like"/>
    <property type="match status" value="1"/>
</dbReference>
<dbReference type="AlphaFoldDB" id="A0A6J7KK97"/>
<protein>
    <submittedName>
        <fullName evidence="2">Unannotated protein</fullName>
    </submittedName>
</protein>
<feature type="domain" description="Knr4/Smi1-like" evidence="1">
    <location>
        <begin position="14"/>
        <end position="124"/>
    </location>
</feature>
<proteinExistence type="predicted"/>
<gene>
    <name evidence="2" type="ORF">UFOPK3564_03756</name>
</gene>
<organism evidence="2">
    <name type="scientific">freshwater metagenome</name>
    <dbReference type="NCBI Taxonomy" id="449393"/>
    <lineage>
        <taxon>unclassified sequences</taxon>
        <taxon>metagenomes</taxon>
        <taxon>ecological metagenomes</taxon>
    </lineage>
</organism>
<dbReference type="InterPro" id="IPR037883">
    <property type="entry name" value="Knr4/Smi1-like_sf"/>
</dbReference>
<dbReference type="InterPro" id="IPR018958">
    <property type="entry name" value="Knr4/Smi1-like_dom"/>
</dbReference>
<dbReference type="EMBL" id="CAFBMK010000400">
    <property type="protein sequence ID" value="CAB4955855.1"/>
    <property type="molecule type" value="Genomic_DNA"/>
</dbReference>
<accession>A0A6J7KK97</accession>
<sequence>MTDPLAHFRRRRPARAAAVREHLAAYGPAIPADYLEFLETSNGGEGPVGEFGYVQLYPVEELARHTAGYEVESYAPGHLLFGSSGGGSLYAFDTLEPTPRLIELPLPIELEYSTQTGTSLAEFFEIQAREQ</sequence>
<dbReference type="Pfam" id="PF09346">
    <property type="entry name" value="SMI1_KNR4"/>
    <property type="match status" value="1"/>
</dbReference>
<reference evidence="2" key="1">
    <citation type="submission" date="2020-05" db="EMBL/GenBank/DDBJ databases">
        <authorList>
            <person name="Chiriac C."/>
            <person name="Salcher M."/>
            <person name="Ghai R."/>
            <person name="Kavagutti S V."/>
        </authorList>
    </citation>
    <scope>NUCLEOTIDE SEQUENCE</scope>
</reference>
<dbReference type="SUPFAM" id="SSF160631">
    <property type="entry name" value="SMI1/KNR4-like"/>
    <property type="match status" value="1"/>
</dbReference>